<protein>
    <recommendedName>
        <fullName evidence="4">Secreted protein</fullName>
    </recommendedName>
</protein>
<dbReference type="EMBL" id="CP064955">
    <property type="protein sequence ID" value="QPK83272.1"/>
    <property type="molecule type" value="Genomic_DNA"/>
</dbReference>
<evidence type="ECO:0000313" key="2">
    <source>
        <dbReference type="EMBL" id="QPK83272.1"/>
    </source>
</evidence>
<name>A0A7T0KML3_9CORY</name>
<evidence type="ECO:0008006" key="4">
    <source>
        <dbReference type="Google" id="ProtNLM"/>
    </source>
</evidence>
<keyword evidence="3" id="KW-1185">Reference proteome</keyword>
<accession>A0A7T0KML3</accession>
<dbReference type="Proteomes" id="UP000594586">
    <property type="component" value="Chromosome"/>
</dbReference>
<gene>
    <name evidence="2" type="ORF">G7Y29_00045</name>
</gene>
<dbReference type="KEGG" id="cqn:G7Y29_00045"/>
<evidence type="ECO:0000313" key="3">
    <source>
        <dbReference type="Proteomes" id="UP000594586"/>
    </source>
</evidence>
<keyword evidence="1" id="KW-0732">Signal</keyword>
<feature type="signal peptide" evidence="1">
    <location>
        <begin position="1"/>
        <end position="26"/>
    </location>
</feature>
<dbReference type="RefSeq" id="WP_165003119.1">
    <property type="nucleotide sequence ID" value="NZ_CP064955.1"/>
</dbReference>
<proteinExistence type="predicted"/>
<feature type="chain" id="PRO_5032514195" description="Secreted protein" evidence="1">
    <location>
        <begin position="27"/>
        <end position="92"/>
    </location>
</feature>
<reference evidence="2 3" key="1">
    <citation type="submission" date="2020-11" db="EMBL/GenBank/DDBJ databases">
        <title>Corynebacterium sp. MC1420.</title>
        <authorList>
            <person name="Zhou J."/>
        </authorList>
    </citation>
    <scope>NUCLEOTIDE SEQUENCE [LARGE SCALE GENOMIC DNA]</scope>
    <source>
        <strain evidence="2 3">MC1420</strain>
    </source>
</reference>
<evidence type="ECO:0000256" key="1">
    <source>
        <dbReference type="SAM" id="SignalP"/>
    </source>
</evidence>
<sequence>MQVRKALVAATATALIVAGTPAVANAQIVAPEPSSRIEIPGSVTNFFAGFSPVSWGETEQALKIGAAYLLLSLGSSVLGSGIYGITRVATSS</sequence>
<organism evidence="2 3">
    <name type="scientific">Corynebacterium qintianiae</name>
    <dbReference type="NCBI Taxonomy" id="2709392"/>
    <lineage>
        <taxon>Bacteria</taxon>
        <taxon>Bacillati</taxon>
        <taxon>Actinomycetota</taxon>
        <taxon>Actinomycetes</taxon>
        <taxon>Mycobacteriales</taxon>
        <taxon>Corynebacteriaceae</taxon>
        <taxon>Corynebacterium</taxon>
    </lineage>
</organism>
<dbReference type="AlphaFoldDB" id="A0A7T0KML3"/>